<evidence type="ECO:0000313" key="5">
    <source>
        <dbReference type="Proteomes" id="UP000250572"/>
    </source>
</evidence>
<feature type="disulfide bond" evidence="1">
    <location>
        <begin position="57"/>
        <end position="66"/>
    </location>
</feature>
<dbReference type="STRING" id="33528.ENSGAFP00000027608"/>
<dbReference type="PROSITE" id="PS00022">
    <property type="entry name" value="EGF_1"/>
    <property type="match status" value="1"/>
</dbReference>
<feature type="compositionally biased region" description="Low complexity" evidence="2">
    <location>
        <begin position="319"/>
        <end position="328"/>
    </location>
</feature>
<feature type="compositionally biased region" description="Polar residues" evidence="2">
    <location>
        <begin position="365"/>
        <end position="381"/>
    </location>
</feature>
<feature type="domain" description="EGF-like" evidence="3">
    <location>
        <begin position="36"/>
        <end position="67"/>
    </location>
</feature>
<keyword evidence="1" id="KW-1015">Disulfide bond</keyword>
<feature type="region of interest" description="Disordered" evidence="2">
    <location>
        <begin position="256"/>
        <end position="278"/>
    </location>
</feature>
<dbReference type="EMBL" id="NHOQ01002149">
    <property type="protein sequence ID" value="PWA19354.1"/>
    <property type="molecule type" value="Genomic_DNA"/>
</dbReference>
<feature type="compositionally biased region" description="Basic and acidic residues" evidence="2">
    <location>
        <begin position="206"/>
        <end position="216"/>
    </location>
</feature>
<evidence type="ECO:0000256" key="2">
    <source>
        <dbReference type="SAM" id="MobiDB-lite"/>
    </source>
</evidence>
<evidence type="ECO:0000259" key="3">
    <source>
        <dbReference type="PROSITE" id="PS50026"/>
    </source>
</evidence>
<feature type="region of interest" description="Disordered" evidence="2">
    <location>
        <begin position="74"/>
        <end position="219"/>
    </location>
</feature>
<dbReference type="InterPro" id="IPR000742">
    <property type="entry name" value="EGF"/>
</dbReference>
<sequence length="401" mass="42737">MKEFIHQSVRESLLAGPLDTSDSVSHSKLFGSTQCSPRCFPPCRNGSSCGLPNNCLCRRGFYGVRCQFSKVPLPVGRPPETSSHPASSTTAAGPIGSSRKPEPTGSFQKPLNGNDSGPLKSGRLAGQAEGVKGDPGDVTLWFLNQTSPGSTNLMRTDPDPERQSSDSKHVLESKPQTNRENRNPLRSESLELQASLEVKEDEDPTGAERRPEEMKRQIPSLREAQSVLLRNSLSQGGRGGNMAALLMKHITKEKRKLHTLASSSSSSSSSPTTRRAFQNQRGRFDSHLAAPKAAELQQQQTMMAAGAVTRGNGSHRPTGNISWSSGSVSDGSGAGKSCPFKALCARLLASHQHSQRPAKALENGWTPTGLKQGSTCETDSSLGGPEGPSKAPVGQRTTVFG</sequence>
<proteinExistence type="predicted"/>
<protein>
    <recommendedName>
        <fullName evidence="3">EGF-like domain-containing protein</fullName>
    </recommendedName>
</protein>
<dbReference type="Gene3D" id="2.10.25.10">
    <property type="entry name" value="Laminin"/>
    <property type="match status" value="1"/>
</dbReference>
<feature type="compositionally biased region" description="Basic and acidic residues" evidence="2">
    <location>
        <begin position="156"/>
        <end position="189"/>
    </location>
</feature>
<comment type="caution">
    <text evidence="1">Lacks conserved residue(s) required for the propagation of feature annotation.</text>
</comment>
<dbReference type="AlphaFoldDB" id="A0A315V963"/>
<dbReference type="Proteomes" id="UP000250572">
    <property type="component" value="Unassembled WGS sequence"/>
</dbReference>
<gene>
    <name evidence="4" type="ORF">CCH79_00018362</name>
</gene>
<accession>A0A315V963</accession>
<keyword evidence="5" id="KW-1185">Reference proteome</keyword>
<evidence type="ECO:0000256" key="1">
    <source>
        <dbReference type="PROSITE-ProRule" id="PRU00076"/>
    </source>
</evidence>
<feature type="compositionally biased region" description="Polar residues" evidence="2">
    <location>
        <begin position="142"/>
        <end position="154"/>
    </location>
</feature>
<feature type="compositionally biased region" description="Low complexity" evidence="2">
    <location>
        <begin position="78"/>
        <end position="92"/>
    </location>
</feature>
<dbReference type="PROSITE" id="PS50026">
    <property type="entry name" value="EGF_3"/>
    <property type="match status" value="1"/>
</dbReference>
<organism evidence="4 5">
    <name type="scientific">Gambusia affinis</name>
    <name type="common">Western mosquitofish</name>
    <name type="synonym">Heterandria affinis</name>
    <dbReference type="NCBI Taxonomy" id="33528"/>
    <lineage>
        <taxon>Eukaryota</taxon>
        <taxon>Metazoa</taxon>
        <taxon>Chordata</taxon>
        <taxon>Craniata</taxon>
        <taxon>Vertebrata</taxon>
        <taxon>Euteleostomi</taxon>
        <taxon>Actinopterygii</taxon>
        <taxon>Neopterygii</taxon>
        <taxon>Teleostei</taxon>
        <taxon>Neoteleostei</taxon>
        <taxon>Acanthomorphata</taxon>
        <taxon>Ovalentaria</taxon>
        <taxon>Atherinomorphae</taxon>
        <taxon>Cyprinodontiformes</taxon>
        <taxon>Poeciliidae</taxon>
        <taxon>Poeciliinae</taxon>
        <taxon>Gambusia</taxon>
    </lineage>
</organism>
<feature type="region of interest" description="Disordered" evidence="2">
    <location>
        <begin position="355"/>
        <end position="401"/>
    </location>
</feature>
<comment type="caution">
    <text evidence="4">The sequence shown here is derived from an EMBL/GenBank/DDBJ whole genome shotgun (WGS) entry which is preliminary data.</text>
</comment>
<feature type="region of interest" description="Disordered" evidence="2">
    <location>
        <begin position="309"/>
        <end position="328"/>
    </location>
</feature>
<name>A0A315V963_GAMAF</name>
<feature type="compositionally biased region" description="Polar residues" evidence="2">
    <location>
        <begin position="105"/>
        <end position="115"/>
    </location>
</feature>
<evidence type="ECO:0000313" key="4">
    <source>
        <dbReference type="EMBL" id="PWA19354.1"/>
    </source>
</evidence>
<dbReference type="PROSITE" id="PS01186">
    <property type="entry name" value="EGF_2"/>
    <property type="match status" value="1"/>
</dbReference>
<keyword evidence="1" id="KW-0245">EGF-like domain</keyword>
<feature type="disulfide bond" evidence="1">
    <location>
        <begin position="39"/>
        <end position="49"/>
    </location>
</feature>
<reference evidence="4 5" key="1">
    <citation type="journal article" date="2018" name="G3 (Bethesda)">
        <title>A High-Quality Reference Genome for the Invasive Mosquitofish Gambusia affinis Using a Chicago Library.</title>
        <authorList>
            <person name="Hoffberg S.L."/>
            <person name="Troendle N.J."/>
            <person name="Glenn T.C."/>
            <person name="Mahmud O."/>
            <person name="Louha S."/>
            <person name="Chalopin D."/>
            <person name="Bennetzen J.L."/>
            <person name="Mauricio R."/>
        </authorList>
    </citation>
    <scope>NUCLEOTIDE SEQUENCE [LARGE SCALE GENOMIC DNA]</scope>
    <source>
        <strain evidence="4">NE01/NJP1002.9</strain>
        <tissue evidence="4">Muscle</tissue>
    </source>
</reference>